<evidence type="ECO:0000256" key="4">
    <source>
        <dbReference type="ARBA" id="ARBA00022723"/>
    </source>
</evidence>
<keyword evidence="3 6" id="KW-0349">Heme</keyword>
<keyword evidence="10" id="KW-1185">Reference proteome</keyword>
<evidence type="ECO:0000256" key="1">
    <source>
        <dbReference type="ARBA" id="ARBA00001971"/>
    </source>
</evidence>
<evidence type="ECO:0000313" key="10">
    <source>
        <dbReference type="Proteomes" id="UP001140453"/>
    </source>
</evidence>
<dbReference type="PANTHER" id="PTHR24305">
    <property type="entry name" value="CYTOCHROME P450"/>
    <property type="match status" value="1"/>
</dbReference>
<keyword evidence="7" id="KW-0560">Oxidoreductase</keyword>
<name>A0A9W9CYX2_9PEZI</name>
<dbReference type="GO" id="GO:0016705">
    <property type="term" value="F:oxidoreductase activity, acting on paired donors, with incorporation or reduction of molecular oxygen"/>
    <property type="evidence" value="ECO:0007669"/>
    <property type="project" value="InterPro"/>
</dbReference>
<dbReference type="InterPro" id="IPR017972">
    <property type="entry name" value="Cyt_P450_CS"/>
</dbReference>
<dbReference type="Gene3D" id="1.10.630.10">
    <property type="entry name" value="Cytochrome P450"/>
    <property type="match status" value="1"/>
</dbReference>
<keyword evidence="4 6" id="KW-0479">Metal-binding</keyword>
<evidence type="ECO:0000256" key="2">
    <source>
        <dbReference type="ARBA" id="ARBA00010617"/>
    </source>
</evidence>
<evidence type="ECO:0000256" key="3">
    <source>
        <dbReference type="ARBA" id="ARBA00022617"/>
    </source>
</evidence>
<feature type="binding site" description="axial binding residue" evidence="6">
    <location>
        <position position="458"/>
    </location>
    <ligand>
        <name>heme</name>
        <dbReference type="ChEBI" id="CHEBI:30413"/>
    </ligand>
    <ligandPart>
        <name>Fe</name>
        <dbReference type="ChEBI" id="CHEBI:18248"/>
    </ligandPart>
</feature>
<dbReference type="GO" id="GO:0005506">
    <property type="term" value="F:iron ion binding"/>
    <property type="evidence" value="ECO:0007669"/>
    <property type="project" value="InterPro"/>
</dbReference>
<dbReference type="InterPro" id="IPR001128">
    <property type="entry name" value="Cyt_P450"/>
</dbReference>
<dbReference type="SUPFAM" id="SSF48264">
    <property type="entry name" value="Cytochrome P450"/>
    <property type="match status" value="1"/>
</dbReference>
<evidence type="ECO:0008006" key="11">
    <source>
        <dbReference type="Google" id="ProtNLM"/>
    </source>
</evidence>
<protein>
    <recommendedName>
        <fullName evidence="11">Cytochrome P450</fullName>
    </recommendedName>
</protein>
<dbReference type="GO" id="GO:0004497">
    <property type="term" value="F:monooxygenase activity"/>
    <property type="evidence" value="ECO:0007669"/>
    <property type="project" value="UniProtKB-KW"/>
</dbReference>
<keyword evidence="7" id="KW-0503">Monooxygenase</keyword>
<gene>
    <name evidence="9" type="ORF">N0V93_002203</name>
</gene>
<comment type="similarity">
    <text evidence="2 7">Belongs to the cytochrome P450 family.</text>
</comment>
<dbReference type="InterPro" id="IPR036396">
    <property type="entry name" value="Cyt_P450_sf"/>
</dbReference>
<comment type="caution">
    <text evidence="9">The sequence shown here is derived from an EMBL/GenBank/DDBJ whole genome shotgun (WGS) entry which is preliminary data.</text>
</comment>
<dbReference type="Proteomes" id="UP001140453">
    <property type="component" value="Unassembled WGS sequence"/>
</dbReference>
<keyword evidence="8" id="KW-0472">Membrane</keyword>
<comment type="cofactor">
    <cofactor evidence="1 6">
        <name>heme</name>
        <dbReference type="ChEBI" id="CHEBI:30413"/>
    </cofactor>
</comment>
<dbReference type="InterPro" id="IPR050121">
    <property type="entry name" value="Cytochrome_P450_monoxygenase"/>
</dbReference>
<evidence type="ECO:0000313" key="9">
    <source>
        <dbReference type="EMBL" id="KAJ4392999.1"/>
    </source>
</evidence>
<feature type="transmembrane region" description="Helical" evidence="8">
    <location>
        <begin position="20"/>
        <end position="43"/>
    </location>
</feature>
<keyword evidence="5 6" id="KW-0408">Iron</keyword>
<evidence type="ECO:0000256" key="7">
    <source>
        <dbReference type="RuleBase" id="RU000461"/>
    </source>
</evidence>
<dbReference type="PRINTS" id="PR00463">
    <property type="entry name" value="EP450I"/>
</dbReference>
<keyword evidence="8" id="KW-1133">Transmembrane helix</keyword>
<dbReference type="PROSITE" id="PS00086">
    <property type="entry name" value="CYTOCHROME_P450"/>
    <property type="match status" value="1"/>
</dbReference>
<dbReference type="OrthoDB" id="3945418at2759"/>
<dbReference type="AlphaFoldDB" id="A0A9W9CYX2"/>
<keyword evidence="8" id="KW-0812">Transmembrane</keyword>
<dbReference type="PANTHER" id="PTHR24305:SF166">
    <property type="entry name" value="CYTOCHROME P450 12A4, MITOCHONDRIAL-RELATED"/>
    <property type="match status" value="1"/>
</dbReference>
<dbReference type="InterPro" id="IPR002401">
    <property type="entry name" value="Cyt_P450_E_grp-I"/>
</dbReference>
<sequence length="519" mass="59254">MDIHAPKMMDFGLRHVNLLYIWLLVATLSCIGTLTLAVYRLYFHPLARFPGPRLAAATNWYEVYYELVHKGGSQYAAKIRQLHAQYGPIVRINPGEISVNDAEFHDELYAPYPAVRYRDPSFSALLATNNGSFGTADHYIHRQRRIAYNPFFAASNLAAAEELMAQKVDHMCDLLWSRREEQPNIWTYLAALSFDSLFTMAFGRPLDLLDNLPLAQECNATVELLATSPPVYRLFPGLVPLAEKLPVAILRRLSVHIARVFNLHQLILQAAERSVQEKADEKRSKSSPETLFSVIRRSKTTEDEKAISRMSHEGVEMFMATFTSGRTMTHGLYYLHTHPDVLSTLRAEIAQVYPTSGDQMSFKTLNTMPYLRAVVKEILRITFPVGCRVPMVCDESMNYGEWAIPANTSISVNHRNLLFDPEVFVDPYKFCPERWLDEAHPIDEKRYFVVFGKGTRNCPGKEFATQLIQYTLATLLQRFEFQLSKDTIFERDVKVSRESLVTSPSKESHGIKLSIMAKR</sequence>
<accession>A0A9W9CYX2</accession>
<evidence type="ECO:0000256" key="6">
    <source>
        <dbReference type="PIRSR" id="PIRSR602401-1"/>
    </source>
</evidence>
<evidence type="ECO:0000256" key="5">
    <source>
        <dbReference type="ARBA" id="ARBA00023004"/>
    </source>
</evidence>
<dbReference type="GO" id="GO:0020037">
    <property type="term" value="F:heme binding"/>
    <property type="evidence" value="ECO:0007669"/>
    <property type="project" value="InterPro"/>
</dbReference>
<dbReference type="Pfam" id="PF00067">
    <property type="entry name" value="p450"/>
    <property type="match status" value="1"/>
</dbReference>
<proteinExistence type="inferred from homology"/>
<organism evidence="9 10">
    <name type="scientific">Gnomoniopsis smithogilvyi</name>
    <dbReference type="NCBI Taxonomy" id="1191159"/>
    <lineage>
        <taxon>Eukaryota</taxon>
        <taxon>Fungi</taxon>
        <taxon>Dikarya</taxon>
        <taxon>Ascomycota</taxon>
        <taxon>Pezizomycotina</taxon>
        <taxon>Sordariomycetes</taxon>
        <taxon>Sordariomycetidae</taxon>
        <taxon>Diaporthales</taxon>
        <taxon>Gnomoniaceae</taxon>
        <taxon>Gnomoniopsis</taxon>
    </lineage>
</organism>
<dbReference type="CDD" id="cd11062">
    <property type="entry name" value="CYP58-like"/>
    <property type="match status" value="1"/>
</dbReference>
<dbReference type="PROSITE" id="PS51257">
    <property type="entry name" value="PROKAR_LIPOPROTEIN"/>
    <property type="match status" value="1"/>
</dbReference>
<evidence type="ECO:0000256" key="8">
    <source>
        <dbReference type="SAM" id="Phobius"/>
    </source>
</evidence>
<reference evidence="9" key="1">
    <citation type="submission" date="2022-10" db="EMBL/GenBank/DDBJ databases">
        <title>Tapping the CABI collections for fungal endophytes: first genome assemblies for Collariella, Neodidymelliopsis, Ascochyta clinopodiicola, Didymella pomorum, Didymosphaeria variabile, Neocosmospora piperis and Neocucurbitaria cava.</title>
        <authorList>
            <person name="Hill R."/>
        </authorList>
    </citation>
    <scope>NUCLEOTIDE SEQUENCE</scope>
    <source>
        <strain evidence="9">IMI 355082</strain>
    </source>
</reference>
<dbReference type="EMBL" id="JAPEVB010000002">
    <property type="protein sequence ID" value="KAJ4392999.1"/>
    <property type="molecule type" value="Genomic_DNA"/>
</dbReference>